<reference evidence="3 4" key="1">
    <citation type="submission" date="2023-05" db="EMBL/GenBank/DDBJ databases">
        <title>Streptantibioticus silvisoli sp. nov., acidotolerant actinomycetes 1 from pine litter.</title>
        <authorList>
            <person name="Swiecimska M."/>
            <person name="Golinska P."/>
            <person name="Sangal V."/>
            <person name="Wachnowicz B."/>
            <person name="Goodfellow M."/>
        </authorList>
    </citation>
    <scope>NUCLEOTIDE SEQUENCE [LARGE SCALE GENOMIC DNA]</scope>
    <source>
        <strain evidence="3 4">DSM 42109</strain>
    </source>
</reference>
<dbReference type="InterPro" id="IPR020843">
    <property type="entry name" value="ER"/>
</dbReference>
<dbReference type="Proteomes" id="UP001214441">
    <property type="component" value="Unassembled WGS sequence"/>
</dbReference>
<evidence type="ECO:0000313" key="4">
    <source>
        <dbReference type="Proteomes" id="UP001214441"/>
    </source>
</evidence>
<dbReference type="PANTHER" id="PTHR44154:SF1">
    <property type="entry name" value="QUINONE OXIDOREDUCTASE"/>
    <property type="match status" value="1"/>
</dbReference>
<accession>A0ABT6ZNQ8</accession>
<dbReference type="RefSeq" id="WP_274043686.1">
    <property type="nucleotide sequence ID" value="NZ_JANCPR020000002.1"/>
</dbReference>
<gene>
    <name evidence="3" type="ORF">NMN56_001745</name>
</gene>
<dbReference type="SMART" id="SM00829">
    <property type="entry name" value="PKS_ER"/>
    <property type="match status" value="1"/>
</dbReference>
<dbReference type="Gene3D" id="3.40.50.720">
    <property type="entry name" value="NAD(P)-binding Rossmann-like Domain"/>
    <property type="match status" value="1"/>
</dbReference>
<dbReference type="EMBL" id="JANCPR020000002">
    <property type="protein sequence ID" value="MDJ1130690.1"/>
    <property type="molecule type" value="Genomic_DNA"/>
</dbReference>
<dbReference type="SUPFAM" id="SSF51735">
    <property type="entry name" value="NAD(P)-binding Rossmann-fold domains"/>
    <property type="match status" value="1"/>
</dbReference>
<dbReference type="SUPFAM" id="SSF50129">
    <property type="entry name" value="GroES-like"/>
    <property type="match status" value="1"/>
</dbReference>
<evidence type="ECO:0000313" key="3">
    <source>
        <dbReference type="EMBL" id="MDJ1130690.1"/>
    </source>
</evidence>
<protein>
    <submittedName>
        <fullName evidence="3">Zinc-dependent alcohol dehydrogenase family protein</fullName>
    </submittedName>
</protein>
<dbReference type="InterPro" id="IPR051603">
    <property type="entry name" value="Zinc-ADH_QOR/CCCR"/>
</dbReference>
<dbReference type="InterPro" id="IPR013149">
    <property type="entry name" value="ADH-like_C"/>
</dbReference>
<dbReference type="Gene3D" id="3.90.180.10">
    <property type="entry name" value="Medium-chain alcohol dehydrogenases, catalytic domain"/>
    <property type="match status" value="1"/>
</dbReference>
<dbReference type="Pfam" id="PF08240">
    <property type="entry name" value="ADH_N"/>
    <property type="match status" value="1"/>
</dbReference>
<dbReference type="InterPro" id="IPR036291">
    <property type="entry name" value="NAD(P)-bd_dom_sf"/>
</dbReference>
<keyword evidence="1" id="KW-0521">NADP</keyword>
<dbReference type="CDD" id="cd08268">
    <property type="entry name" value="MDR2"/>
    <property type="match status" value="1"/>
</dbReference>
<dbReference type="PANTHER" id="PTHR44154">
    <property type="entry name" value="QUINONE OXIDOREDUCTASE"/>
    <property type="match status" value="1"/>
</dbReference>
<proteinExistence type="predicted"/>
<sequence length="328" mass="34400">MAKAVLFHELGGPEVLRLVDVPLGEPGDGQVRVRVDALGLNRAEAMFRRGQYYYQPALPSSRIGCEAAGVVEAVGAGVDGLTAGDPVSIFPGPFSMSVNGVYGDTAIVPARAVIRRQDFLDTIAGASVWTAFMTAYGPLIEVGKIRPGDPVLITAASSSVGIAAIQIANHLGAVPIATTRTSAKKDQLLALGAAHVLAMDEGDLAKRVHALTEGRGVKVAFDAVAGADVSETARTVAPGGVLIIYGWLDQRPTPLPLMPLNIHVYGHVLVTGDDACLRRAEAFINAGLRSGSFTPVVDRVFELADIVEAHRYLESNTQVGKIVATVPH</sequence>
<evidence type="ECO:0000259" key="2">
    <source>
        <dbReference type="SMART" id="SM00829"/>
    </source>
</evidence>
<keyword evidence="4" id="KW-1185">Reference proteome</keyword>
<name>A0ABT6ZNQ8_9ACTN</name>
<organism evidence="3 4">
    <name type="scientific">Streptomyces iconiensis</name>
    <dbReference type="NCBI Taxonomy" id="1384038"/>
    <lineage>
        <taxon>Bacteria</taxon>
        <taxon>Bacillati</taxon>
        <taxon>Actinomycetota</taxon>
        <taxon>Actinomycetes</taxon>
        <taxon>Kitasatosporales</taxon>
        <taxon>Streptomycetaceae</taxon>
        <taxon>Streptomyces</taxon>
    </lineage>
</organism>
<evidence type="ECO:0000256" key="1">
    <source>
        <dbReference type="ARBA" id="ARBA00022857"/>
    </source>
</evidence>
<dbReference type="InterPro" id="IPR013154">
    <property type="entry name" value="ADH-like_N"/>
</dbReference>
<feature type="domain" description="Enoyl reductase (ER)" evidence="2">
    <location>
        <begin position="11"/>
        <end position="324"/>
    </location>
</feature>
<dbReference type="Pfam" id="PF00107">
    <property type="entry name" value="ADH_zinc_N"/>
    <property type="match status" value="1"/>
</dbReference>
<dbReference type="InterPro" id="IPR011032">
    <property type="entry name" value="GroES-like_sf"/>
</dbReference>
<comment type="caution">
    <text evidence="3">The sequence shown here is derived from an EMBL/GenBank/DDBJ whole genome shotgun (WGS) entry which is preliminary data.</text>
</comment>